<dbReference type="EMBL" id="CP060122">
    <property type="protein sequence ID" value="QNG43463.1"/>
    <property type="molecule type" value="Genomic_DNA"/>
</dbReference>
<accession>A0A9X7YAT7</accession>
<dbReference type="Pfam" id="PF20169">
    <property type="entry name" value="DUF6537"/>
    <property type="match status" value="1"/>
</dbReference>
<dbReference type="SUPFAM" id="SSF53323">
    <property type="entry name" value="Pyruvate-ferredoxin oxidoreductase, PFOR, domain III"/>
    <property type="match status" value="1"/>
</dbReference>
<keyword evidence="3" id="KW-0249">Electron transport</keyword>
<dbReference type="Gene3D" id="3.40.50.970">
    <property type="match status" value="1"/>
</dbReference>
<dbReference type="PANTHER" id="PTHR48084:SF3">
    <property type="entry name" value="SUBUNIT OF PYRUVATE:FLAVODOXIN OXIDOREDUCTASE"/>
    <property type="match status" value="1"/>
</dbReference>
<dbReference type="GO" id="GO:0045333">
    <property type="term" value="P:cellular respiration"/>
    <property type="evidence" value="ECO:0007669"/>
    <property type="project" value="UniProtKB-ARBA"/>
</dbReference>
<dbReference type="GO" id="GO:0030976">
    <property type="term" value="F:thiamine pyrophosphate binding"/>
    <property type="evidence" value="ECO:0007669"/>
    <property type="project" value="InterPro"/>
</dbReference>
<protein>
    <submittedName>
        <fullName evidence="11">Indolepyruvate ferredoxin oxidoreductase family protein</fullName>
    </submittedName>
</protein>
<keyword evidence="1" id="KW-0813">Transport</keyword>
<dbReference type="NCBIfam" id="NF009589">
    <property type="entry name" value="PRK13030.1"/>
    <property type="match status" value="1"/>
</dbReference>
<feature type="domain" description="DUF6537" evidence="10">
    <location>
        <begin position="956"/>
        <end position="1153"/>
    </location>
</feature>
<dbReference type="SUPFAM" id="SSF52922">
    <property type="entry name" value="TK C-terminal domain-like"/>
    <property type="match status" value="1"/>
</dbReference>
<dbReference type="InterPro" id="IPR009014">
    <property type="entry name" value="Transketo_C/PFOR_II"/>
</dbReference>
<dbReference type="Pfam" id="PF02775">
    <property type="entry name" value="TPP_enzyme_C"/>
    <property type="match status" value="1"/>
</dbReference>
<dbReference type="PANTHER" id="PTHR48084">
    <property type="entry name" value="2-OXOGLUTARATE OXIDOREDUCTASE SUBUNIT KORB-RELATED"/>
    <property type="match status" value="1"/>
</dbReference>
<dbReference type="Proteomes" id="UP000515377">
    <property type="component" value="Chromosome"/>
</dbReference>
<keyword evidence="2" id="KW-0004">4Fe-4S</keyword>
<dbReference type="GO" id="GO:0044281">
    <property type="term" value="P:small molecule metabolic process"/>
    <property type="evidence" value="ECO:0007669"/>
    <property type="project" value="UniProtKB-ARBA"/>
</dbReference>
<evidence type="ECO:0000313" key="12">
    <source>
        <dbReference type="Proteomes" id="UP000515377"/>
    </source>
</evidence>
<dbReference type="InterPro" id="IPR051457">
    <property type="entry name" value="2-oxoacid:Fd_oxidoreductase"/>
</dbReference>
<evidence type="ECO:0000256" key="4">
    <source>
        <dbReference type="ARBA" id="ARBA00023002"/>
    </source>
</evidence>
<dbReference type="AlphaFoldDB" id="A0A9X7YAT7"/>
<dbReference type="Gene3D" id="3.40.920.10">
    <property type="entry name" value="Pyruvate-ferredoxin oxidoreductase, PFOR, domain III"/>
    <property type="match status" value="1"/>
</dbReference>
<evidence type="ECO:0000256" key="7">
    <source>
        <dbReference type="SAM" id="MobiDB-lite"/>
    </source>
</evidence>
<dbReference type="GO" id="GO:0016625">
    <property type="term" value="F:oxidoreductase activity, acting on the aldehyde or oxo group of donors, iron-sulfur protein as acceptor"/>
    <property type="evidence" value="ECO:0007669"/>
    <property type="project" value="UniProtKB-ARBA"/>
</dbReference>
<evidence type="ECO:0000259" key="8">
    <source>
        <dbReference type="Pfam" id="PF01558"/>
    </source>
</evidence>
<evidence type="ECO:0000256" key="1">
    <source>
        <dbReference type="ARBA" id="ARBA00022448"/>
    </source>
</evidence>
<dbReference type="InterPro" id="IPR002869">
    <property type="entry name" value="Pyrv_flavodox_OxRed_cen"/>
</dbReference>
<dbReference type="SUPFAM" id="SSF52518">
    <property type="entry name" value="Thiamin diphosphate-binding fold (THDP-binding)"/>
    <property type="match status" value="2"/>
</dbReference>
<dbReference type="InterPro" id="IPR011766">
    <property type="entry name" value="TPP_enzyme_TPP-bd"/>
</dbReference>
<evidence type="ECO:0000259" key="10">
    <source>
        <dbReference type="Pfam" id="PF20169"/>
    </source>
</evidence>
<evidence type="ECO:0000256" key="6">
    <source>
        <dbReference type="ARBA" id="ARBA00023014"/>
    </source>
</evidence>
<evidence type="ECO:0000256" key="5">
    <source>
        <dbReference type="ARBA" id="ARBA00023004"/>
    </source>
</evidence>
<dbReference type="NCBIfam" id="NF009588">
    <property type="entry name" value="PRK13029.1"/>
    <property type="match status" value="1"/>
</dbReference>
<dbReference type="InterPro" id="IPR019752">
    <property type="entry name" value="Pyrv/ketoisovalerate_OxRed_cat"/>
</dbReference>
<evidence type="ECO:0000259" key="9">
    <source>
        <dbReference type="Pfam" id="PF02775"/>
    </source>
</evidence>
<dbReference type="GO" id="GO:0051539">
    <property type="term" value="F:4 iron, 4 sulfur cluster binding"/>
    <property type="evidence" value="ECO:0007669"/>
    <property type="project" value="UniProtKB-KW"/>
</dbReference>
<gene>
    <name evidence="11" type="ORF">H3V42_15875</name>
</gene>
<dbReference type="InterPro" id="IPR029061">
    <property type="entry name" value="THDP-binding"/>
</dbReference>
<reference evidence="11 12" key="1">
    <citation type="submission" date="2020-07" db="EMBL/GenBank/DDBJ databases">
        <title>Whole genome sequence of Sphingobium yanoikuyae A3.</title>
        <authorList>
            <person name="Han S.-S."/>
        </authorList>
    </citation>
    <scope>NUCLEOTIDE SEQUENCE [LARGE SCALE GENOMIC DNA]</scope>
    <source>
        <strain evidence="11 12">A3</strain>
    </source>
</reference>
<keyword evidence="4" id="KW-0560">Oxidoreductase</keyword>
<keyword evidence="5" id="KW-0408">Iron</keyword>
<dbReference type="CDD" id="cd07034">
    <property type="entry name" value="TPP_PYR_PFOR_IOR-alpha_like"/>
    <property type="match status" value="1"/>
</dbReference>
<feature type="region of interest" description="Disordered" evidence="7">
    <location>
        <begin position="1"/>
        <end position="26"/>
    </location>
</feature>
<dbReference type="Gene3D" id="3.40.50.920">
    <property type="match status" value="1"/>
</dbReference>
<dbReference type="InterPro" id="IPR046667">
    <property type="entry name" value="DUF6537"/>
</dbReference>
<evidence type="ECO:0000256" key="2">
    <source>
        <dbReference type="ARBA" id="ARBA00022485"/>
    </source>
</evidence>
<keyword evidence="6" id="KW-0411">Iron-sulfur</keyword>
<keyword evidence="2" id="KW-0479">Metal-binding</keyword>
<proteinExistence type="predicted"/>
<feature type="domain" description="Pyruvate/ketoisovalerate oxidoreductase catalytic" evidence="8">
    <location>
        <begin position="743"/>
        <end position="928"/>
    </location>
</feature>
<dbReference type="Pfam" id="PF01558">
    <property type="entry name" value="POR"/>
    <property type="match status" value="1"/>
</dbReference>
<feature type="domain" description="Thiamine pyrophosphate enzyme TPP-binding" evidence="9">
    <location>
        <begin position="465"/>
        <end position="549"/>
    </location>
</feature>
<organism evidence="11 12">
    <name type="scientific">Sphingobium yanoikuyae</name>
    <name type="common">Sphingomonas yanoikuyae</name>
    <dbReference type="NCBI Taxonomy" id="13690"/>
    <lineage>
        <taxon>Bacteria</taxon>
        <taxon>Pseudomonadati</taxon>
        <taxon>Pseudomonadota</taxon>
        <taxon>Alphaproteobacteria</taxon>
        <taxon>Sphingomonadales</taxon>
        <taxon>Sphingomonadaceae</taxon>
        <taxon>Sphingobium</taxon>
    </lineage>
</organism>
<sequence length="1169" mass="126355">MTTQDLSIRPVAVAAPADQPAPPPLSARYTQEEGVFFMSGNQALVRLVIEQRLRDRRDGLNTAGFISGYRGSPLGRLDMELWQAGKQLEALDIRFQPGINEDLAATAVWGTQHVALQSGARVDGVFGIWYGKGPGVDRSGDAFKHANAAGVSRLGGALVLAGDDHAAKSSTQAHQSDQALIAAGIPVLYPADVQDVLDFGLAGIAMSRFAGCWVALKLVTDVVEGAGPIATGPARLSFVEPELDDDGDRYIRHFEDAPLQEKRLYEKRLPAAVAFARANGLNRITSLNDDAAADAVIGIVASGKSWTDLQTALATLQYEGHAIADGKVRLLKVGMVWPLDPEIVRQFAQGLQTILVVEEKRPLVEDQVKTILYDAGLNGPQVIGKYRTGMAYGAQRGAALFPAVGEMSPALIADALAGWLGIERVKPDNAGALPTAPVNRPPTFCSGCPHSTSTRVPDGSVALAGIGCHSMAILLDPVRTGPISHMGAEGAMWVGQSSFVERNHVFANIGDGTYFHSGFLAVRQAIAAKVNITYKILLNGFVSMTGGQPIEGELTPRQLAIELLAEGVARVVVVTDDPSKYTQQKLPDGVEVFHRDRLDHVQRMMREIPGVSILIYDQMCATERRRQRKRGKLPDPAVRTFIAPRVCEGCGDCGTQSNCLSIEPLETEYGRKRQINQASCNKDMSCIKGFCPSFVTIKGGRLRQRKADVAVLADLGGADAGGLPEPQLPGLDRPIGIIVTGIGGTGVITVGAILTMAAHLDGVQATSLDLTGLAQKYGAVASHIHLARSGQKLPSYRLSEREADIVLGCDLIVTAGKEATDRMDAKWTRAIVNIDLAPTRDFARNPDWNPHADDLLALVKSKVSDLTPLAANSIARQWLGDPLMANLFVLGVAWQKGWIPVSRKAIEDAIRLNGVGVDANIAAFGLGRLFAHDPSRLEPAGERVVALPATTTAQLDHLIADRDRELVLYQNRAYAVRYRALVERVRGFEDGQDDQLRLSRAVAFHYYKLLAYKDEYEVARLYSSPEFREALKSGFDGEYKLQFHLGAGPFARKDPDGTPRKSEVGGWIMPAFHILAAMRGLRGSWLDPFARTQERRMALQALVDYEADIERILQGGCHGDMALAVEIASLPDGIRGYGPVRERHLAAVEERRAQLWARAGKATAEDQAA</sequence>
<evidence type="ECO:0000313" key="11">
    <source>
        <dbReference type="EMBL" id="QNG43463.1"/>
    </source>
</evidence>
<dbReference type="InterPro" id="IPR002880">
    <property type="entry name" value="Pyrv_Fd/Flavodoxin_OxRdtase_N"/>
</dbReference>
<evidence type="ECO:0000256" key="3">
    <source>
        <dbReference type="ARBA" id="ARBA00022982"/>
    </source>
</evidence>
<name>A0A9X7YAT7_SPHYA</name>